<feature type="compositionally biased region" description="Basic and acidic residues" evidence="1">
    <location>
        <begin position="137"/>
        <end position="146"/>
    </location>
</feature>
<evidence type="ECO:0000256" key="2">
    <source>
        <dbReference type="SAM" id="SignalP"/>
    </source>
</evidence>
<feature type="signal peptide" evidence="2">
    <location>
        <begin position="1"/>
        <end position="29"/>
    </location>
</feature>
<reference evidence="3" key="1">
    <citation type="submission" date="2021-09" db="EMBL/GenBank/DDBJ databases">
        <title>Network and meta-omics reveal the key degrader and cooperation patterns in an efficient 1,4-dioxane-degrading microbial community.</title>
        <authorList>
            <person name="Dai C."/>
        </authorList>
    </citation>
    <scope>NUCLEOTIDE SEQUENCE</scope>
    <source>
        <strain evidence="3">ZM13</strain>
    </source>
</reference>
<sequence>MRLSTEMTTRLGRGGLIVGAVLLAAGAQAQPGPGAGAPPAEATGFTMQPVEGGLMRLDTRTGAMSFCAARAGGWSCEAVPDDRAALEAEIGRLQARLAALEKRAAAGGAGVPDIMAPPEATPPKDAPPSASPEDLPGEARQKLDQAVDLAEHAFRRFVEMIERLRKDLPPDGAPPPPKGEGL</sequence>
<dbReference type="KEGG" id="apol:K9D25_02520"/>
<evidence type="ECO:0000313" key="3">
    <source>
        <dbReference type="EMBL" id="UOK71617.1"/>
    </source>
</evidence>
<gene>
    <name evidence="3" type="ORF">K9D25_02520</name>
</gene>
<dbReference type="Proteomes" id="UP000831684">
    <property type="component" value="Chromosome"/>
</dbReference>
<keyword evidence="2" id="KW-0732">Signal</keyword>
<dbReference type="EMBL" id="CP083239">
    <property type="protein sequence ID" value="UOK71617.1"/>
    <property type="molecule type" value="Genomic_DNA"/>
</dbReference>
<feature type="compositionally biased region" description="Pro residues" evidence="1">
    <location>
        <begin position="119"/>
        <end position="130"/>
    </location>
</feature>
<dbReference type="RefSeq" id="WP_244378941.1">
    <property type="nucleotide sequence ID" value="NZ_CP083239.1"/>
</dbReference>
<accession>A0A9E7D489</accession>
<feature type="chain" id="PRO_5039505943" evidence="2">
    <location>
        <begin position="30"/>
        <end position="182"/>
    </location>
</feature>
<protein>
    <submittedName>
        <fullName evidence="3">Uncharacterized protein</fullName>
    </submittedName>
</protein>
<organism evidence="3 4">
    <name type="scientific">Ancylobacter polymorphus</name>
    <dbReference type="NCBI Taxonomy" id="223390"/>
    <lineage>
        <taxon>Bacteria</taxon>
        <taxon>Pseudomonadati</taxon>
        <taxon>Pseudomonadota</taxon>
        <taxon>Alphaproteobacteria</taxon>
        <taxon>Hyphomicrobiales</taxon>
        <taxon>Xanthobacteraceae</taxon>
        <taxon>Ancylobacter</taxon>
    </lineage>
</organism>
<feature type="region of interest" description="Disordered" evidence="1">
    <location>
        <begin position="107"/>
        <end position="146"/>
    </location>
</feature>
<dbReference type="AlphaFoldDB" id="A0A9E7D489"/>
<name>A0A9E7D489_9HYPH</name>
<evidence type="ECO:0000256" key="1">
    <source>
        <dbReference type="SAM" id="MobiDB-lite"/>
    </source>
</evidence>
<evidence type="ECO:0000313" key="4">
    <source>
        <dbReference type="Proteomes" id="UP000831684"/>
    </source>
</evidence>
<proteinExistence type="predicted"/>